<protein>
    <submittedName>
        <fullName evidence="2">Uncharacterized protein</fullName>
    </submittedName>
</protein>
<comment type="caution">
    <text evidence="2">The sequence shown here is derived from an EMBL/GenBank/DDBJ whole genome shotgun (WGS) entry which is preliminary data.</text>
</comment>
<feature type="non-terminal residue" evidence="2">
    <location>
        <position position="1"/>
    </location>
</feature>
<feature type="region of interest" description="Disordered" evidence="1">
    <location>
        <begin position="100"/>
        <end position="200"/>
    </location>
</feature>
<dbReference type="AlphaFoldDB" id="A0A5J9TGA8"/>
<evidence type="ECO:0000313" key="3">
    <source>
        <dbReference type="Proteomes" id="UP000324897"/>
    </source>
</evidence>
<dbReference type="Gramene" id="TVU10284">
    <property type="protein sequence ID" value="TVU10284"/>
    <property type="gene ID" value="EJB05_43805"/>
</dbReference>
<name>A0A5J9TGA8_9POAL</name>
<evidence type="ECO:0000313" key="2">
    <source>
        <dbReference type="EMBL" id="TVU10284.1"/>
    </source>
</evidence>
<feature type="compositionally biased region" description="Low complexity" evidence="1">
    <location>
        <begin position="149"/>
        <end position="163"/>
    </location>
</feature>
<sequence length="381" mass="41077">AGLLLPYSNALDTSDHLLLVVLDGGLTVTCLDKTSTADCSRETVSSLTSANMPIGFGAAFDDDADESSFLVSGAAARLAPSLLIARPTFFSDPTYASTLPPTAASTTREKSAGAAVSSRLAARRRRSSARTPRTWSLAAARPSLATPQRSSSVTDASSSASTSRRWRGRRSASQLLGSRTASSTYSYRSPSSPSHARTVCGDGEVADGEVAQDRSLCRSCSTLRTRVCGRVGRLMDRRWVAIVWNRNACLQQDRRQWSYGFYPRAMETRDPLLAVDVYPLSRPILFHGAYPLYTAMADAYSLPVDRLTRYATLGYERTSSASGMLLPVVTACNGFILGLSFCLILASFASEDPFPQPIHLEQLHPAKCEVKSAFEAECSVA</sequence>
<accession>A0A5J9TGA8</accession>
<dbReference type="Proteomes" id="UP000324897">
    <property type="component" value="Chromosome 3"/>
</dbReference>
<evidence type="ECO:0000256" key="1">
    <source>
        <dbReference type="SAM" id="MobiDB-lite"/>
    </source>
</evidence>
<feature type="compositionally biased region" description="Low complexity" evidence="1">
    <location>
        <begin position="178"/>
        <end position="194"/>
    </location>
</feature>
<feature type="compositionally biased region" description="Low complexity" evidence="1">
    <location>
        <begin position="100"/>
        <end position="120"/>
    </location>
</feature>
<organism evidence="2 3">
    <name type="scientific">Eragrostis curvula</name>
    <name type="common">weeping love grass</name>
    <dbReference type="NCBI Taxonomy" id="38414"/>
    <lineage>
        <taxon>Eukaryota</taxon>
        <taxon>Viridiplantae</taxon>
        <taxon>Streptophyta</taxon>
        <taxon>Embryophyta</taxon>
        <taxon>Tracheophyta</taxon>
        <taxon>Spermatophyta</taxon>
        <taxon>Magnoliopsida</taxon>
        <taxon>Liliopsida</taxon>
        <taxon>Poales</taxon>
        <taxon>Poaceae</taxon>
        <taxon>PACMAD clade</taxon>
        <taxon>Chloridoideae</taxon>
        <taxon>Eragrostideae</taxon>
        <taxon>Eragrostidinae</taxon>
        <taxon>Eragrostis</taxon>
    </lineage>
</organism>
<dbReference type="EMBL" id="RWGY01000039">
    <property type="protein sequence ID" value="TVU10284.1"/>
    <property type="molecule type" value="Genomic_DNA"/>
</dbReference>
<keyword evidence="3" id="KW-1185">Reference proteome</keyword>
<proteinExistence type="predicted"/>
<reference evidence="2 3" key="1">
    <citation type="journal article" date="2019" name="Sci. Rep.">
        <title>A high-quality genome of Eragrostis curvula grass provides insights into Poaceae evolution and supports new strategies to enhance forage quality.</title>
        <authorList>
            <person name="Carballo J."/>
            <person name="Santos B.A.C.M."/>
            <person name="Zappacosta D."/>
            <person name="Garbus I."/>
            <person name="Selva J.P."/>
            <person name="Gallo C.A."/>
            <person name="Diaz A."/>
            <person name="Albertini E."/>
            <person name="Caccamo M."/>
            <person name="Echenique V."/>
        </authorList>
    </citation>
    <scope>NUCLEOTIDE SEQUENCE [LARGE SCALE GENOMIC DNA]</scope>
    <source>
        <strain evidence="3">cv. Victoria</strain>
        <tissue evidence="2">Leaf</tissue>
    </source>
</reference>
<gene>
    <name evidence="2" type="ORF">EJB05_43805</name>
</gene>